<dbReference type="Pfam" id="PF02481">
    <property type="entry name" value="DNA_processg_A"/>
    <property type="match status" value="1"/>
</dbReference>
<dbReference type="Pfam" id="PF01078">
    <property type="entry name" value="Mg_chelatase"/>
    <property type="match status" value="1"/>
</dbReference>
<dbReference type="InterPro" id="IPR000523">
    <property type="entry name" value="Mg_chelatse_chII-like_cat_dom"/>
</dbReference>
<dbReference type="GO" id="GO:0005524">
    <property type="term" value="F:ATP binding"/>
    <property type="evidence" value="ECO:0007669"/>
    <property type="project" value="InterPro"/>
</dbReference>
<dbReference type="Gene3D" id="3.40.50.300">
    <property type="entry name" value="P-loop containing nucleotide triphosphate hydrolases"/>
    <property type="match status" value="1"/>
</dbReference>
<dbReference type="SUPFAM" id="SSF52540">
    <property type="entry name" value="P-loop containing nucleoside triphosphate hydrolases"/>
    <property type="match status" value="1"/>
</dbReference>
<dbReference type="InterPro" id="IPR014721">
    <property type="entry name" value="Ribsml_uS5_D2-typ_fold_subgr"/>
</dbReference>
<evidence type="ECO:0000313" key="4">
    <source>
        <dbReference type="EMBL" id="KFI84728.1"/>
    </source>
</evidence>
<dbReference type="CDD" id="cd00009">
    <property type="entry name" value="AAA"/>
    <property type="match status" value="1"/>
</dbReference>
<evidence type="ECO:0000256" key="2">
    <source>
        <dbReference type="SAM" id="MobiDB-lite"/>
    </source>
</evidence>
<dbReference type="SMART" id="SM00382">
    <property type="entry name" value="AAA"/>
    <property type="match status" value="1"/>
</dbReference>
<dbReference type="PANTHER" id="PTHR32039">
    <property type="entry name" value="MAGNESIUM-CHELATASE SUBUNIT CHLI"/>
    <property type="match status" value="1"/>
</dbReference>
<accession>A0A7V8KRK7</accession>
<dbReference type="Pfam" id="PF13541">
    <property type="entry name" value="ChlI"/>
    <property type="match status" value="1"/>
</dbReference>
<dbReference type="Gene3D" id="3.30.230.10">
    <property type="match status" value="1"/>
</dbReference>
<feature type="region of interest" description="Disordered" evidence="2">
    <location>
        <begin position="475"/>
        <end position="495"/>
    </location>
</feature>
<feature type="region of interest" description="Disordered" evidence="2">
    <location>
        <begin position="609"/>
        <end position="664"/>
    </location>
</feature>
<proteinExistence type="inferred from homology"/>
<feature type="compositionally biased region" description="Basic residues" evidence="2">
    <location>
        <begin position="709"/>
        <end position="718"/>
    </location>
</feature>
<protein>
    <submittedName>
        <fullName evidence="4">Mg chelatase-like protein</fullName>
    </submittedName>
</protein>
<evidence type="ECO:0000313" key="5">
    <source>
        <dbReference type="Proteomes" id="UP000029109"/>
    </source>
</evidence>
<dbReference type="InterPro" id="IPR045006">
    <property type="entry name" value="CHLI-like"/>
</dbReference>
<feature type="compositionally biased region" description="Low complexity" evidence="2">
    <location>
        <begin position="654"/>
        <end position="664"/>
    </location>
</feature>
<dbReference type="InterPro" id="IPR027417">
    <property type="entry name" value="P-loop_NTPase"/>
</dbReference>
<dbReference type="GO" id="GO:0009294">
    <property type="term" value="P:DNA-mediated transformation"/>
    <property type="evidence" value="ECO:0007669"/>
    <property type="project" value="InterPro"/>
</dbReference>
<sequence>MAIGGALSIGLIGIKAFIIQVQAFISPGLPYFSIIGLPDASLSEARERVKSACHACGLRWPETRVTVNLSPASMPKRGSSHDLAIAASVLSAAGAIPPDCLNEVVVIGEVNLDGTVLPVNGLLPIMLHARERGLHRMIVPYANLDEASLVEGPQVIGVRHVGELIEMMGGNARYQMPHDLPVGEQPRQPVFDASHPGDMAEVIGQAEAKKALEVAAAGGHHLLMVGPPGSGKTMLASRLPGIMSPLNEREQLEVASIRSLCGTLQHYGISDVPPFEAPHHTASCPSLVGGGSGLAQPGAISRAHCGILFMDEAPEFSTRALQTLREPLESGHVVLTRSGGTTYYPADFQLVMAANPCPCGFDYGTGERCTCRERDRMRYFSRLSGPILDRIDIQITVPPVTTLLAADTVPAEPSARIRERVIQARHTAQERFARHGWSCNAQASGSWLRDHTSRAALQVIDRALNRERLSLRGRGPVDAPGVDAGRPLGRRLPHAGPYVHGHRPAYRGPPMNVEQSPPMPAPDAETVSRAVLTAAINGADALMFATLKGSDSAEALAATLMSAARHETMAPGHPQCAGRLLRHRSEPIGPQGAARGHAGVPYGIERMDPPATHAPRLLHGRAGRADDGRRRDVDHRPAQPVLAPSAGRPRHPQGLGAAPVPVGPGRPRIAGPLRQPAGDCGVTGGRRLRVHRGAGVGRAGRGGRSSGGLRRRHGRRCRGASGCLVRSATGFRRDDSPGAYGGGIRRRAAPHRAATQPSPLREDAAAGRGADQRTVPGCHSGIPPVPAAQPAHRGVGLLRSGGAGPPRSGALNTARWASDLNRQLYAVPGPITSPRNAGCNSLIHTGMAMIISSMRCIDEICHTAHPSIDRTADGIASQDAAPDGGTPSTQPILDAIAACRRRHSPATADLILAELQAAGMSPGVEQVLAELARLELEGVIVRERTGYAVADG</sequence>
<gene>
    <name evidence="4" type="ORF">BPULL_0215</name>
</gene>
<dbReference type="InterPro" id="IPR057666">
    <property type="entry name" value="DrpA_SLOG"/>
</dbReference>
<dbReference type="EMBL" id="JGZJ01000001">
    <property type="protein sequence ID" value="KFI84728.1"/>
    <property type="molecule type" value="Genomic_DNA"/>
</dbReference>
<name>A0A7V8KRK7_9BIFI</name>
<dbReference type="InterPro" id="IPR025158">
    <property type="entry name" value="Mg_chelat-rel_C"/>
</dbReference>
<feature type="compositionally biased region" description="Gly residues" evidence="2">
    <location>
        <begin position="694"/>
        <end position="706"/>
    </location>
</feature>
<dbReference type="InterPro" id="IPR020568">
    <property type="entry name" value="Ribosomal_Su5_D2-typ_SF"/>
</dbReference>
<feature type="domain" description="AAA+ ATPase" evidence="3">
    <location>
        <begin position="218"/>
        <end position="401"/>
    </location>
</feature>
<dbReference type="InterPro" id="IPR004482">
    <property type="entry name" value="Mg_chelat-rel"/>
</dbReference>
<evidence type="ECO:0000259" key="3">
    <source>
        <dbReference type="SMART" id="SM00382"/>
    </source>
</evidence>
<feature type="compositionally biased region" description="Basic and acidic residues" evidence="2">
    <location>
        <begin position="623"/>
        <end position="637"/>
    </location>
</feature>
<feature type="region of interest" description="Disordered" evidence="2">
    <location>
        <begin position="692"/>
        <end position="812"/>
    </location>
</feature>
<dbReference type="NCBIfam" id="TIGR00368">
    <property type="entry name" value="YifB family Mg chelatase-like AAA ATPase"/>
    <property type="match status" value="1"/>
</dbReference>
<dbReference type="Gene3D" id="3.40.50.450">
    <property type="match status" value="1"/>
</dbReference>
<comment type="similarity">
    <text evidence="1">Belongs to the Mg-chelatase subunits D/I family. ComM subfamily.</text>
</comment>
<dbReference type="Pfam" id="PF13335">
    <property type="entry name" value="Mg_chelatase_C"/>
    <property type="match status" value="1"/>
</dbReference>
<dbReference type="Proteomes" id="UP000029109">
    <property type="component" value="Unassembled WGS sequence"/>
</dbReference>
<evidence type="ECO:0000256" key="1">
    <source>
        <dbReference type="ARBA" id="ARBA00006354"/>
    </source>
</evidence>
<organism evidence="4 5">
    <name type="scientific">Bifidobacterium pullorum</name>
    <dbReference type="NCBI Taxonomy" id="78448"/>
    <lineage>
        <taxon>Bacteria</taxon>
        <taxon>Bacillati</taxon>
        <taxon>Actinomycetota</taxon>
        <taxon>Actinomycetes</taxon>
        <taxon>Bifidobacteriales</taxon>
        <taxon>Bifidobacteriaceae</taxon>
        <taxon>Bifidobacterium</taxon>
    </lineage>
</organism>
<dbReference type="AlphaFoldDB" id="A0A7V8KRK7"/>
<comment type="caution">
    <text evidence="4">The sequence shown here is derived from an EMBL/GenBank/DDBJ whole genome shotgun (WGS) entry which is preliminary data.</text>
</comment>
<dbReference type="SUPFAM" id="SSF54211">
    <property type="entry name" value="Ribosomal protein S5 domain 2-like"/>
    <property type="match status" value="1"/>
</dbReference>
<dbReference type="InterPro" id="IPR003593">
    <property type="entry name" value="AAA+_ATPase"/>
</dbReference>
<dbReference type="PANTHER" id="PTHR32039:SF7">
    <property type="entry name" value="COMPETENCE PROTEIN COMM"/>
    <property type="match status" value="1"/>
</dbReference>
<reference evidence="4 5" key="1">
    <citation type="submission" date="2014-03" db="EMBL/GenBank/DDBJ databases">
        <title>Genomics of Bifidobacteria.</title>
        <authorList>
            <person name="Ventura M."/>
            <person name="Milani C."/>
            <person name="Lugli G.A."/>
        </authorList>
    </citation>
    <scope>NUCLEOTIDE SEQUENCE [LARGE SCALE GENOMIC DNA]</scope>
    <source>
        <strain evidence="4 5">LMG 21816</strain>
    </source>
</reference>